<keyword evidence="1" id="KW-0812">Transmembrane</keyword>
<reference evidence="2 3" key="1">
    <citation type="journal article" date="2016" name="Front. Microbiol.">
        <title>Genomic Resource of Rice Seed Associated Bacteria.</title>
        <authorList>
            <person name="Midha S."/>
            <person name="Bansal K."/>
            <person name="Sharma S."/>
            <person name="Kumar N."/>
            <person name="Patil P.P."/>
            <person name="Chaudhry V."/>
            <person name="Patil P.B."/>
        </authorList>
    </citation>
    <scope>NUCLEOTIDE SEQUENCE [LARGE SCALE GENOMIC DNA]</scope>
    <source>
        <strain evidence="2 3">NS334</strain>
    </source>
</reference>
<dbReference type="InterPro" id="IPR052712">
    <property type="entry name" value="Acid_resist_chaperone_HdeD"/>
</dbReference>
<feature type="transmembrane region" description="Helical" evidence="1">
    <location>
        <begin position="107"/>
        <end position="128"/>
    </location>
</feature>
<organism evidence="2 3">
    <name type="scientific">Sphingomonas endophytica</name>
    <dbReference type="NCBI Taxonomy" id="869719"/>
    <lineage>
        <taxon>Bacteria</taxon>
        <taxon>Pseudomonadati</taxon>
        <taxon>Pseudomonadota</taxon>
        <taxon>Alphaproteobacteria</taxon>
        <taxon>Sphingomonadales</taxon>
        <taxon>Sphingomonadaceae</taxon>
        <taxon>Sphingomonas</taxon>
    </lineage>
</organism>
<dbReference type="EMBL" id="LDTB01000003">
    <property type="protein sequence ID" value="KTT76229.1"/>
    <property type="molecule type" value="Genomic_DNA"/>
</dbReference>
<dbReference type="RefSeq" id="WP_058754168.1">
    <property type="nucleotide sequence ID" value="NZ_LDTB01000003.1"/>
</dbReference>
<proteinExistence type="predicted"/>
<sequence>MSDFRTDIGRVAETFGSPRTAIGNGWGWIMAYGVVSILVGLAAFIWPFAATYAATLVIGALLFVSGVFSIAAGLFGRGHEGRFYAVAFGVLTVIVGAVMVFEPVTGALSLTLLVTVWLLMRGLLEIVLGFRMRRRRGWMIALGAINILLAAFILATVPWSALTLPGFILGVSFMMGGATAIATASDHRKGAEAFGAIA</sequence>
<feature type="transmembrane region" description="Helical" evidence="1">
    <location>
        <begin position="26"/>
        <end position="46"/>
    </location>
</feature>
<accession>A0A147I9H4</accession>
<keyword evidence="1" id="KW-1133">Transmembrane helix</keyword>
<evidence type="ECO:0000313" key="2">
    <source>
        <dbReference type="EMBL" id="KTT76229.1"/>
    </source>
</evidence>
<dbReference type="Pfam" id="PF03729">
    <property type="entry name" value="DUF308"/>
    <property type="match status" value="1"/>
</dbReference>
<protein>
    <submittedName>
        <fullName evidence="2">Membrane protein</fullName>
    </submittedName>
</protein>
<gene>
    <name evidence="2" type="ORF">NS334_01255</name>
</gene>
<keyword evidence="3" id="KW-1185">Reference proteome</keyword>
<dbReference type="OrthoDB" id="7581334at2"/>
<dbReference type="InterPro" id="IPR005325">
    <property type="entry name" value="DUF308_memb"/>
</dbReference>
<dbReference type="GO" id="GO:0005886">
    <property type="term" value="C:plasma membrane"/>
    <property type="evidence" value="ECO:0007669"/>
    <property type="project" value="TreeGrafter"/>
</dbReference>
<comment type="caution">
    <text evidence="2">The sequence shown here is derived from an EMBL/GenBank/DDBJ whole genome shotgun (WGS) entry which is preliminary data.</text>
</comment>
<evidence type="ECO:0000256" key="1">
    <source>
        <dbReference type="SAM" id="Phobius"/>
    </source>
</evidence>
<dbReference type="PANTHER" id="PTHR34989:SF1">
    <property type="entry name" value="PROTEIN HDED"/>
    <property type="match status" value="1"/>
</dbReference>
<dbReference type="PANTHER" id="PTHR34989">
    <property type="entry name" value="PROTEIN HDED"/>
    <property type="match status" value="1"/>
</dbReference>
<name>A0A147I9H4_9SPHN</name>
<dbReference type="AlphaFoldDB" id="A0A147I9H4"/>
<feature type="transmembrane region" description="Helical" evidence="1">
    <location>
        <begin position="83"/>
        <end position="101"/>
    </location>
</feature>
<feature type="transmembrane region" description="Helical" evidence="1">
    <location>
        <begin position="140"/>
        <end position="161"/>
    </location>
</feature>
<dbReference type="Proteomes" id="UP000074310">
    <property type="component" value="Unassembled WGS sequence"/>
</dbReference>
<feature type="transmembrane region" description="Helical" evidence="1">
    <location>
        <begin position="167"/>
        <end position="184"/>
    </location>
</feature>
<keyword evidence="1" id="KW-0472">Membrane</keyword>
<evidence type="ECO:0000313" key="3">
    <source>
        <dbReference type="Proteomes" id="UP000074310"/>
    </source>
</evidence>
<feature type="transmembrane region" description="Helical" evidence="1">
    <location>
        <begin position="52"/>
        <end position="76"/>
    </location>
</feature>
<dbReference type="PATRIC" id="fig|869719.3.peg.1670"/>